<evidence type="ECO:0000256" key="5">
    <source>
        <dbReference type="ARBA" id="ARBA00023310"/>
    </source>
</evidence>
<proteinExistence type="predicted"/>
<protein>
    <recommendedName>
        <fullName evidence="8">ATP synthase YMF19-like N-terminal domain-containing protein</fullName>
    </recommendedName>
</protein>
<dbReference type="EMBL" id="CP043314">
    <property type="protein sequence ID" value="QEK38879.1"/>
    <property type="molecule type" value="Genomic_DNA"/>
</dbReference>
<dbReference type="RefSeq" id="WP_148972002.1">
    <property type="nucleotide sequence ID" value="NZ_CP043314.1"/>
</dbReference>
<feature type="transmembrane region" description="Helical" evidence="7">
    <location>
        <begin position="14"/>
        <end position="33"/>
    </location>
</feature>
<keyword evidence="10" id="KW-1185">Reference proteome</keyword>
<evidence type="ECO:0000256" key="4">
    <source>
        <dbReference type="ARBA" id="ARBA00023136"/>
    </source>
</evidence>
<comment type="subcellular location">
    <subcellularLocation>
        <location evidence="1">Membrane</location>
    </subcellularLocation>
</comment>
<accession>A0A5C0UGE2</accession>
<sequence>MIPQFNSHWFLSQLFWFCMVFLSSFLILDKFYFPRMKSVIRSRKLKRIELEENIDKLQKASKQISEELDYYKEKVDNVFNKALERIRVDIKKKYDCKATELEKSHQVLIKDTDLKISKWKADFINEFKAKSKDLIEEIINKIC</sequence>
<dbReference type="GO" id="GO:0016020">
    <property type="term" value="C:membrane"/>
    <property type="evidence" value="ECO:0007669"/>
    <property type="project" value="UniProtKB-SubCell"/>
</dbReference>
<reference evidence="9 10" key="1">
    <citation type="submission" date="2019-08" db="EMBL/GenBank/DDBJ databases">
        <title>Highly reduced genomes of protist endosymbionts show evolutionary convergence.</title>
        <authorList>
            <person name="George E."/>
            <person name="Husnik F."/>
            <person name="Tashyreva D."/>
            <person name="Prokopchuk G."/>
            <person name="Horak A."/>
            <person name="Kwong W.K."/>
            <person name="Lukes J."/>
            <person name="Keeling P.J."/>
        </authorList>
    </citation>
    <scope>NUCLEOTIDE SEQUENCE [LARGE SCALE GENOMIC DNA]</scope>
    <source>
        <strain evidence="9">1604HC</strain>
    </source>
</reference>
<organism evidence="9 10">
    <name type="scientific">Candidatus Nesciobacter abundans</name>
    <dbReference type="NCBI Taxonomy" id="2601668"/>
    <lineage>
        <taxon>Bacteria</taxon>
        <taxon>Pseudomonadati</taxon>
        <taxon>Pseudomonadota</taxon>
        <taxon>Alphaproteobacteria</taxon>
        <taxon>Holosporales</taxon>
        <taxon>Holosporaceae</taxon>
        <taxon>Candidatus Nesciobacter</taxon>
    </lineage>
</organism>
<feature type="domain" description="ATP synthase YMF19-like N-terminal" evidence="8">
    <location>
        <begin position="3"/>
        <end position="75"/>
    </location>
</feature>
<keyword evidence="3 7" id="KW-1133">Transmembrane helix</keyword>
<keyword evidence="5" id="KW-0066">ATP synthesis</keyword>
<feature type="coiled-coil region" evidence="6">
    <location>
        <begin position="40"/>
        <end position="74"/>
    </location>
</feature>
<evidence type="ECO:0000256" key="6">
    <source>
        <dbReference type="SAM" id="Coils"/>
    </source>
</evidence>
<evidence type="ECO:0000256" key="3">
    <source>
        <dbReference type="ARBA" id="ARBA00022989"/>
    </source>
</evidence>
<gene>
    <name evidence="9" type="ORF">FZC36_00290</name>
</gene>
<dbReference type="OrthoDB" id="9805716at2"/>
<dbReference type="Proteomes" id="UP000324924">
    <property type="component" value="Chromosome"/>
</dbReference>
<dbReference type="InterPro" id="IPR003319">
    <property type="entry name" value="YMF19-like_N"/>
</dbReference>
<keyword evidence="4 7" id="KW-0472">Membrane</keyword>
<evidence type="ECO:0000259" key="8">
    <source>
        <dbReference type="Pfam" id="PF02326"/>
    </source>
</evidence>
<evidence type="ECO:0000256" key="2">
    <source>
        <dbReference type="ARBA" id="ARBA00022692"/>
    </source>
</evidence>
<keyword evidence="6" id="KW-0175">Coiled coil</keyword>
<dbReference type="KEGG" id="nabu:FZC36_00290"/>
<name>A0A5C0UGE2_9PROT</name>
<dbReference type="GO" id="GO:0006754">
    <property type="term" value="P:ATP biosynthetic process"/>
    <property type="evidence" value="ECO:0007669"/>
    <property type="project" value="UniProtKB-KW"/>
</dbReference>
<evidence type="ECO:0000256" key="1">
    <source>
        <dbReference type="ARBA" id="ARBA00004370"/>
    </source>
</evidence>
<evidence type="ECO:0000313" key="9">
    <source>
        <dbReference type="EMBL" id="QEK38879.1"/>
    </source>
</evidence>
<evidence type="ECO:0000256" key="7">
    <source>
        <dbReference type="SAM" id="Phobius"/>
    </source>
</evidence>
<evidence type="ECO:0000313" key="10">
    <source>
        <dbReference type="Proteomes" id="UP000324924"/>
    </source>
</evidence>
<dbReference type="AlphaFoldDB" id="A0A5C0UGE2"/>
<keyword evidence="2 7" id="KW-0812">Transmembrane</keyword>
<dbReference type="Pfam" id="PF02326">
    <property type="entry name" value="YMF19"/>
    <property type="match status" value="1"/>
</dbReference>